<dbReference type="InterPro" id="IPR036465">
    <property type="entry name" value="vWFA_dom_sf"/>
</dbReference>
<dbReference type="EMBL" id="VGIR01000056">
    <property type="protein sequence ID" value="MBM3332037.1"/>
    <property type="molecule type" value="Genomic_DNA"/>
</dbReference>
<dbReference type="PANTHER" id="PTHR37464">
    <property type="entry name" value="BLL2463 PROTEIN"/>
    <property type="match status" value="1"/>
</dbReference>
<dbReference type="Pfam" id="PF07584">
    <property type="entry name" value="BatA"/>
    <property type="match status" value="1"/>
</dbReference>
<keyword evidence="1" id="KW-0472">Membrane</keyword>
<dbReference type="InterPro" id="IPR002035">
    <property type="entry name" value="VWF_A"/>
</dbReference>
<dbReference type="NCBIfam" id="TIGR02226">
    <property type="entry name" value="two_anch"/>
    <property type="match status" value="1"/>
</dbReference>
<protein>
    <submittedName>
        <fullName evidence="4">VWA domain-containing protein</fullName>
    </submittedName>
</protein>
<sequence length="645" mass="69371">MLRISDFASQALMGFSAPSLLPLAALAAIPVVIHILSRLRLKRADFPSLLLLTTAKRERFSWLRLKELLLLVFRTLALLSLLLSLSRPFVRHRLPGLGRANDLIVVIDDSYSMSKPSQWQQALAVARELLTSLGPGRRAALLLASQSEGSDYSPLSTPSSLLAVLDSLKPSSTGAILEPALKRAVELAKPAHAEVVVVTDLQARAIPSDWQPPPDVPVFLAGAETPDDENTGVTRLFTEDRFPVAGRATRIKADFANYGPRPVTRTAVLVVDNHREEQAVAIKPHSSATVTFETALVDSGYHVARVDLRGDSLEADNSRWLAIYQPRRLSVLVVESPAVPAKYLVDALGSDSSSVFSLTTIAAAEFGRYDPRRFATVVVTDAAALSRPDWTRLGFFLQSGGSALVMFGSPPADSALLAGRIRFRGSSRPAGFVSVASVDTTHPILEIMKAADLSAARFFSHARLDPVGARVPARLSDGEPLMLDAEDGRLVVWSFTVLPGSTDLVFKAAFVPLLHRTLLYLASAELKSEYVVGDTIRATVEGSGPVAVATPDGRRVETPEPGPGRPEVVLARTGQPGIYRVADQPYAVNVLASEGNLTQASADALKKQGYQFLSTSVHRQSSDLSPLLLWLAALAFAAELLLLAV</sequence>
<organism evidence="4 5">
    <name type="scientific">candidate division WOR-3 bacterium</name>
    <dbReference type="NCBI Taxonomy" id="2052148"/>
    <lineage>
        <taxon>Bacteria</taxon>
        <taxon>Bacteria division WOR-3</taxon>
    </lineage>
</organism>
<dbReference type="Pfam" id="PF13519">
    <property type="entry name" value="VWA_2"/>
    <property type="match status" value="1"/>
</dbReference>
<evidence type="ECO:0000259" key="2">
    <source>
        <dbReference type="Pfam" id="PF07584"/>
    </source>
</evidence>
<proteinExistence type="predicted"/>
<dbReference type="Gene3D" id="3.40.50.410">
    <property type="entry name" value="von Willebrand factor, type A domain"/>
    <property type="match status" value="1"/>
</dbReference>
<dbReference type="Proteomes" id="UP000779900">
    <property type="component" value="Unassembled WGS sequence"/>
</dbReference>
<dbReference type="PANTHER" id="PTHR37464:SF1">
    <property type="entry name" value="BLL2463 PROTEIN"/>
    <property type="match status" value="1"/>
</dbReference>
<name>A0A938BTV8_UNCW3</name>
<gene>
    <name evidence="4" type="ORF">FJY68_09350</name>
</gene>
<evidence type="ECO:0000259" key="3">
    <source>
        <dbReference type="Pfam" id="PF13519"/>
    </source>
</evidence>
<dbReference type="InterPro" id="IPR024163">
    <property type="entry name" value="Aerotolerance_reg_N"/>
</dbReference>
<feature type="domain" description="VWFA" evidence="3">
    <location>
        <begin position="103"/>
        <end position="200"/>
    </location>
</feature>
<comment type="caution">
    <text evidence="4">The sequence shown here is derived from an EMBL/GenBank/DDBJ whole genome shotgun (WGS) entry which is preliminary data.</text>
</comment>
<evidence type="ECO:0000256" key="1">
    <source>
        <dbReference type="SAM" id="Phobius"/>
    </source>
</evidence>
<reference evidence="4" key="1">
    <citation type="submission" date="2019-03" db="EMBL/GenBank/DDBJ databases">
        <title>Lake Tanganyika Metagenome-Assembled Genomes (MAGs).</title>
        <authorList>
            <person name="Tran P."/>
        </authorList>
    </citation>
    <scope>NUCLEOTIDE SEQUENCE</scope>
    <source>
        <strain evidence="4">K_DeepCast_150m_m2_040</strain>
    </source>
</reference>
<dbReference type="SUPFAM" id="SSF53300">
    <property type="entry name" value="vWA-like"/>
    <property type="match status" value="1"/>
</dbReference>
<feature type="transmembrane region" description="Helical" evidence="1">
    <location>
        <begin position="68"/>
        <end position="85"/>
    </location>
</feature>
<accession>A0A938BTV8</accession>
<dbReference type="AlphaFoldDB" id="A0A938BTV8"/>
<evidence type="ECO:0000313" key="5">
    <source>
        <dbReference type="Proteomes" id="UP000779900"/>
    </source>
</evidence>
<feature type="transmembrane region" description="Helical" evidence="1">
    <location>
        <begin position="12"/>
        <end position="36"/>
    </location>
</feature>
<feature type="domain" description="Aerotolerance regulator N-terminal" evidence="2">
    <location>
        <begin position="13"/>
        <end position="88"/>
    </location>
</feature>
<evidence type="ECO:0000313" key="4">
    <source>
        <dbReference type="EMBL" id="MBM3332037.1"/>
    </source>
</evidence>
<dbReference type="InterPro" id="IPR011933">
    <property type="entry name" value="Double_TM_dom"/>
</dbReference>
<keyword evidence="1" id="KW-0812">Transmembrane</keyword>
<keyword evidence="1" id="KW-1133">Transmembrane helix</keyword>